<organism evidence="8">
    <name type="scientific">candidate division WOR-3 bacterium</name>
    <dbReference type="NCBI Taxonomy" id="2052148"/>
    <lineage>
        <taxon>Bacteria</taxon>
        <taxon>Bacteria division WOR-3</taxon>
    </lineage>
</organism>
<evidence type="ECO:0000256" key="4">
    <source>
        <dbReference type="ARBA" id="ARBA00022741"/>
    </source>
</evidence>
<keyword evidence="3" id="KW-0963">Cytoplasm</keyword>
<dbReference type="InterPro" id="IPR003714">
    <property type="entry name" value="PhoH"/>
</dbReference>
<dbReference type="EMBL" id="DTDR01000061">
    <property type="protein sequence ID" value="HGK63414.1"/>
    <property type="molecule type" value="Genomic_DNA"/>
</dbReference>
<evidence type="ECO:0000259" key="7">
    <source>
        <dbReference type="Pfam" id="PF02562"/>
    </source>
</evidence>
<keyword evidence="5" id="KW-0067">ATP-binding</keyword>
<dbReference type="GO" id="GO:0005829">
    <property type="term" value="C:cytosol"/>
    <property type="evidence" value="ECO:0007669"/>
    <property type="project" value="TreeGrafter"/>
</dbReference>
<dbReference type="Pfam" id="PF02562">
    <property type="entry name" value="PhoH"/>
    <property type="match status" value="1"/>
</dbReference>
<comment type="subcellular location">
    <subcellularLocation>
        <location evidence="1">Cytoplasm</location>
    </subcellularLocation>
</comment>
<dbReference type="PANTHER" id="PTHR30473">
    <property type="entry name" value="PROTEIN PHOH"/>
    <property type="match status" value="1"/>
</dbReference>
<dbReference type="AlphaFoldDB" id="A0A7V3ZV23"/>
<dbReference type="InterPro" id="IPR027417">
    <property type="entry name" value="P-loop_NTPase"/>
</dbReference>
<evidence type="ECO:0000256" key="1">
    <source>
        <dbReference type="ARBA" id="ARBA00004496"/>
    </source>
</evidence>
<proteinExistence type="inferred from homology"/>
<protein>
    <recommendedName>
        <fullName evidence="6">PhoH-like protein</fullName>
    </recommendedName>
</protein>
<name>A0A7V3ZV23_UNCW3</name>
<dbReference type="SUPFAM" id="SSF52540">
    <property type="entry name" value="P-loop containing nucleoside triphosphate hydrolases"/>
    <property type="match status" value="1"/>
</dbReference>
<evidence type="ECO:0000256" key="3">
    <source>
        <dbReference type="ARBA" id="ARBA00022490"/>
    </source>
</evidence>
<reference evidence="8" key="1">
    <citation type="journal article" date="2020" name="mSystems">
        <title>Genome- and Community-Level Interaction Insights into Carbon Utilization and Element Cycling Functions of Hydrothermarchaeota in Hydrothermal Sediment.</title>
        <authorList>
            <person name="Zhou Z."/>
            <person name="Liu Y."/>
            <person name="Xu W."/>
            <person name="Pan J."/>
            <person name="Luo Z.H."/>
            <person name="Li M."/>
        </authorList>
    </citation>
    <scope>NUCLEOTIDE SEQUENCE [LARGE SCALE GENOMIC DNA]</scope>
    <source>
        <strain evidence="8">SpSt-697</strain>
    </source>
</reference>
<accession>A0A7V3ZV23</accession>
<keyword evidence="4" id="KW-0547">Nucleotide-binding</keyword>
<dbReference type="Gene3D" id="3.40.50.300">
    <property type="entry name" value="P-loop containing nucleotide triphosphate hydrolases"/>
    <property type="match status" value="1"/>
</dbReference>
<sequence>MEKREEDLIKISVPFKGIDPIKLLGFQDEYLNYISRFFGSQIIARKDRIRILGPKEEVYKIRELFLNLMKHIRKNNFLTKELINEEIKLVKGEEVLAEEKKERSLKEKIKSEYAIATPKKIIVPQTKHQEEYLKAIDEAEVVICIGPAGTGKTYLAVAKAVSYLLNGKVARIILTRPAVEAGEQLGYLPGDLKEKVAPYLRPLYDALYDMIPIEKVKRMIEEEIIEIAPLAYMRGRTLSDAFIILDEGQNTTKTQMKMFLTRLGWNSKAVVTGDVTQIDLSSKHTSGLIDCEKRLKNISGIKIIYFDKSDVTRPAIVSEIIKAYEEES</sequence>
<evidence type="ECO:0000256" key="2">
    <source>
        <dbReference type="ARBA" id="ARBA00010393"/>
    </source>
</evidence>
<feature type="domain" description="PhoH-like protein" evidence="7">
    <location>
        <begin position="122"/>
        <end position="325"/>
    </location>
</feature>
<evidence type="ECO:0000256" key="5">
    <source>
        <dbReference type="ARBA" id="ARBA00022840"/>
    </source>
</evidence>
<dbReference type="InterPro" id="IPR051451">
    <property type="entry name" value="PhoH2-like"/>
</dbReference>
<dbReference type="PANTHER" id="PTHR30473:SF1">
    <property type="entry name" value="PHOH-LIKE PROTEIN"/>
    <property type="match status" value="1"/>
</dbReference>
<evidence type="ECO:0000313" key="8">
    <source>
        <dbReference type="EMBL" id="HGK63414.1"/>
    </source>
</evidence>
<evidence type="ECO:0000256" key="6">
    <source>
        <dbReference type="ARBA" id="ARBA00039970"/>
    </source>
</evidence>
<comment type="similarity">
    <text evidence="2">Belongs to the PhoH family.</text>
</comment>
<dbReference type="GO" id="GO:0005524">
    <property type="term" value="F:ATP binding"/>
    <property type="evidence" value="ECO:0007669"/>
    <property type="project" value="UniProtKB-KW"/>
</dbReference>
<dbReference type="FunFam" id="3.40.50.300:FF:000013">
    <property type="entry name" value="PhoH family ATPase"/>
    <property type="match status" value="1"/>
</dbReference>
<gene>
    <name evidence="8" type="ORF">ENU74_02295</name>
</gene>
<comment type="caution">
    <text evidence="8">The sequence shown here is derived from an EMBL/GenBank/DDBJ whole genome shotgun (WGS) entry which is preliminary data.</text>
</comment>